<accession>A0ABW3VUS9</accession>
<dbReference type="Proteomes" id="UP001597229">
    <property type="component" value="Unassembled WGS sequence"/>
</dbReference>
<dbReference type="SUPFAM" id="SSF54292">
    <property type="entry name" value="2Fe-2S ferredoxin-like"/>
    <property type="match status" value="1"/>
</dbReference>
<comment type="similarity">
    <text evidence="1">Belongs to the adrenodoxin/putidaredoxin family.</text>
</comment>
<sequence length="106" mass="11307">MKVTLETSDSIAHSIEVDPGQTLMAAATANGISEIVAECGGTATCGTCHVWVDPTFANLLPELDEREDDVLDGVIAERRPTSRLACQVVLAAELDGLVVEIPEEQW</sequence>
<dbReference type="InterPro" id="IPR001041">
    <property type="entry name" value="2Fe-2S_ferredoxin-type"/>
</dbReference>
<evidence type="ECO:0000256" key="6">
    <source>
        <dbReference type="ARBA" id="ARBA00034078"/>
    </source>
</evidence>
<dbReference type="PANTHER" id="PTHR23426:SF65">
    <property type="entry name" value="FERREDOXIN-2, MITOCHONDRIAL"/>
    <property type="match status" value="1"/>
</dbReference>
<dbReference type="PANTHER" id="PTHR23426">
    <property type="entry name" value="FERREDOXIN/ADRENODOXIN"/>
    <property type="match status" value="1"/>
</dbReference>
<reference evidence="9" key="1">
    <citation type="journal article" date="2019" name="Int. J. Syst. Evol. Microbiol.">
        <title>The Global Catalogue of Microorganisms (GCM) 10K type strain sequencing project: providing services to taxonomists for standard genome sequencing and annotation.</title>
        <authorList>
            <consortium name="The Broad Institute Genomics Platform"/>
            <consortium name="The Broad Institute Genome Sequencing Center for Infectious Disease"/>
            <person name="Wu L."/>
            <person name="Ma J."/>
        </authorList>
    </citation>
    <scope>NUCLEOTIDE SEQUENCE [LARGE SCALE GENOMIC DNA]</scope>
    <source>
        <strain evidence="9">CCUG 52478</strain>
    </source>
</reference>
<organism evidence="8 9">
    <name type="scientific">Nocardioides ginsengisoli</name>
    <dbReference type="NCBI Taxonomy" id="363868"/>
    <lineage>
        <taxon>Bacteria</taxon>
        <taxon>Bacillati</taxon>
        <taxon>Actinomycetota</taxon>
        <taxon>Actinomycetes</taxon>
        <taxon>Propionibacteriales</taxon>
        <taxon>Nocardioidaceae</taxon>
        <taxon>Nocardioides</taxon>
    </lineage>
</organism>
<keyword evidence="4" id="KW-0408">Iron</keyword>
<keyword evidence="3" id="KW-0479">Metal-binding</keyword>
<evidence type="ECO:0000256" key="5">
    <source>
        <dbReference type="ARBA" id="ARBA00023014"/>
    </source>
</evidence>
<dbReference type="InterPro" id="IPR012675">
    <property type="entry name" value="Beta-grasp_dom_sf"/>
</dbReference>
<comment type="cofactor">
    <cofactor evidence="6">
        <name>[2Fe-2S] cluster</name>
        <dbReference type="ChEBI" id="CHEBI:190135"/>
    </cofactor>
</comment>
<protein>
    <submittedName>
        <fullName evidence="8">2Fe-2S iron-sulfur cluster-binding protein</fullName>
    </submittedName>
</protein>
<keyword evidence="2" id="KW-0001">2Fe-2S</keyword>
<dbReference type="Pfam" id="PF00111">
    <property type="entry name" value="Fer2"/>
    <property type="match status" value="1"/>
</dbReference>
<dbReference type="CDD" id="cd00207">
    <property type="entry name" value="fer2"/>
    <property type="match status" value="1"/>
</dbReference>
<evidence type="ECO:0000256" key="2">
    <source>
        <dbReference type="ARBA" id="ARBA00022714"/>
    </source>
</evidence>
<proteinExistence type="inferred from homology"/>
<comment type="caution">
    <text evidence="8">The sequence shown here is derived from an EMBL/GenBank/DDBJ whole genome shotgun (WGS) entry which is preliminary data.</text>
</comment>
<evidence type="ECO:0000256" key="1">
    <source>
        <dbReference type="ARBA" id="ARBA00010914"/>
    </source>
</evidence>
<name>A0ABW3VUS9_9ACTN</name>
<evidence type="ECO:0000259" key="7">
    <source>
        <dbReference type="PROSITE" id="PS51085"/>
    </source>
</evidence>
<evidence type="ECO:0000313" key="9">
    <source>
        <dbReference type="Proteomes" id="UP001597229"/>
    </source>
</evidence>
<dbReference type="Gene3D" id="3.10.20.30">
    <property type="match status" value="1"/>
</dbReference>
<keyword evidence="5" id="KW-0411">Iron-sulfur</keyword>
<evidence type="ECO:0000256" key="4">
    <source>
        <dbReference type="ARBA" id="ARBA00023004"/>
    </source>
</evidence>
<dbReference type="PROSITE" id="PS51085">
    <property type="entry name" value="2FE2S_FER_2"/>
    <property type="match status" value="1"/>
</dbReference>
<dbReference type="InterPro" id="IPR001055">
    <property type="entry name" value="Adrenodoxin-like"/>
</dbReference>
<dbReference type="InterPro" id="IPR036010">
    <property type="entry name" value="2Fe-2S_ferredoxin-like_sf"/>
</dbReference>
<keyword evidence="9" id="KW-1185">Reference proteome</keyword>
<dbReference type="PRINTS" id="PR00355">
    <property type="entry name" value="ADRENODOXIN"/>
</dbReference>
<dbReference type="EMBL" id="JBHTLX010000005">
    <property type="protein sequence ID" value="MFD1246831.1"/>
    <property type="molecule type" value="Genomic_DNA"/>
</dbReference>
<gene>
    <name evidence="8" type="ORF">ACFQ3F_03425</name>
</gene>
<dbReference type="RefSeq" id="WP_367917693.1">
    <property type="nucleotide sequence ID" value="NZ_BAABAC010000005.1"/>
</dbReference>
<feature type="domain" description="2Fe-2S ferredoxin-type" evidence="7">
    <location>
        <begin position="1"/>
        <end position="105"/>
    </location>
</feature>
<evidence type="ECO:0000256" key="3">
    <source>
        <dbReference type="ARBA" id="ARBA00022723"/>
    </source>
</evidence>
<evidence type="ECO:0000313" key="8">
    <source>
        <dbReference type="EMBL" id="MFD1246831.1"/>
    </source>
</evidence>